<dbReference type="RefSeq" id="WP_042554366.1">
    <property type="nucleotide sequence ID" value="NZ_JXQW01000033.1"/>
</dbReference>
<comment type="caution">
    <text evidence="1">The sequence shown here is derived from an EMBL/GenBank/DDBJ whole genome shotgun (WGS) entry which is preliminary data.</text>
</comment>
<name>A0A0D0J2D3_9PSED</name>
<dbReference type="OrthoDB" id="6943399at2"/>
<accession>A0A0D0J2D3</accession>
<protein>
    <submittedName>
        <fullName evidence="1">Uncharacterized protein</fullName>
    </submittedName>
</protein>
<dbReference type="EMBL" id="JXQW01000033">
    <property type="protein sequence ID" value="KIP99668.1"/>
    <property type="molecule type" value="Genomic_DNA"/>
</dbReference>
<proteinExistence type="predicted"/>
<evidence type="ECO:0000313" key="2">
    <source>
        <dbReference type="Proteomes" id="UP000032068"/>
    </source>
</evidence>
<evidence type="ECO:0000313" key="1">
    <source>
        <dbReference type="EMBL" id="KIP99668.1"/>
    </source>
</evidence>
<dbReference type="AlphaFoldDB" id="A0A0D0J2D3"/>
<organism evidence="1 2">
    <name type="scientific">Pseudomonas fulva</name>
    <dbReference type="NCBI Taxonomy" id="47880"/>
    <lineage>
        <taxon>Bacteria</taxon>
        <taxon>Pseudomonadati</taxon>
        <taxon>Pseudomonadota</taxon>
        <taxon>Gammaproteobacteria</taxon>
        <taxon>Pseudomonadales</taxon>
        <taxon>Pseudomonadaceae</taxon>
        <taxon>Pseudomonas</taxon>
    </lineage>
</organism>
<gene>
    <name evidence="1" type="ORF">RU08_13565</name>
</gene>
<dbReference type="Proteomes" id="UP000032068">
    <property type="component" value="Unassembled WGS sequence"/>
</dbReference>
<sequence>MNLNKQPTIEDLAQLFAKRKDSLDNHILWVCESGEVRIDCLPADQEEQEFVSQRPNMRTRLRTYRRGQGYVGRRAAADRDFLGNVLRTLEHEWTGQQARQDRLLDRYC</sequence>
<reference evidence="1 2" key="1">
    <citation type="submission" date="2014-12" db="EMBL/GenBank/DDBJ databases">
        <title>16Stimator: statistical estimation of ribosomal gene copy numbers from draft genome assemblies.</title>
        <authorList>
            <person name="Perisin M.A."/>
            <person name="Vetter M."/>
            <person name="Gilbert J.A."/>
            <person name="Bergelson J."/>
        </authorList>
    </citation>
    <scope>NUCLEOTIDE SEQUENCE [LARGE SCALE GENOMIC DNA]</scope>
    <source>
        <strain evidence="1 2">MEJ086</strain>
    </source>
</reference>